<gene>
    <name evidence="1" type="ORF">VA613_05365</name>
</gene>
<protein>
    <recommendedName>
        <fullName evidence="3">HMA domain-containing protein</fullName>
    </recommendedName>
</protein>
<evidence type="ECO:0000313" key="1">
    <source>
        <dbReference type="EMBL" id="WRS40299.1"/>
    </source>
</evidence>
<proteinExistence type="predicted"/>
<sequence length="85" mass="8768">MKTETFHIIGPVNAQATERASASLKAIPGVHEVSFLDAPARLFAHVDDKATTRPQLVSALAEAGVLVEEKPSPHANGSCCGGCGS</sequence>
<dbReference type="EMBL" id="CP141769">
    <property type="protein sequence ID" value="WRS40299.1"/>
    <property type="molecule type" value="Genomic_DNA"/>
</dbReference>
<organism evidence="1 2">
    <name type="scientific">Thiobacillus sedimenti</name>
    <dbReference type="NCBI Taxonomy" id="3110231"/>
    <lineage>
        <taxon>Bacteria</taxon>
        <taxon>Pseudomonadati</taxon>
        <taxon>Pseudomonadota</taxon>
        <taxon>Betaproteobacteria</taxon>
        <taxon>Nitrosomonadales</taxon>
        <taxon>Thiobacillaceae</taxon>
        <taxon>Thiobacillus</taxon>
    </lineage>
</organism>
<dbReference type="RefSeq" id="WP_324780829.1">
    <property type="nucleotide sequence ID" value="NZ_CP141769.1"/>
</dbReference>
<reference evidence="1 2" key="1">
    <citation type="submission" date="2023-12" db="EMBL/GenBank/DDBJ databases">
        <title>Thiobacillus sedimentum sp. nov., a chemolithoautotrophic sulfur-oxidizing bacterium isolated from freshwater sediment.</title>
        <authorList>
            <person name="Luo J."/>
            <person name="Dai C."/>
        </authorList>
    </citation>
    <scope>NUCLEOTIDE SEQUENCE [LARGE SCALE GENOMIC DNA]</scope>
    <source>
        <strain evidence="1 2">SCUT-2</strain>
    </source>
</reference>
<keyword evidence="2" id="KW-1185">Reference proteome</keyword>
<evidence type="ECO:0008006" key="3">
    <source>
        <dbReference type="Google" id="ProtNLM"/>
    </source>
</evidence>
<evidence type="ECO:0000313" key="2">
    <source>
        <dbReference type="Proteomes" id="UP001334732"/>
    </source>
</evidence>
<accession>A0ABZ1CLS3</accession>
<name>A0ABZ1CLS3_9PROT</name>
<dbReference type="Proteomes" id="UP001334732">
    <property type="component" value="Chromosome"/>
</dbReference>